<proteinExistence type="predicted"/>
<reference evidence="2" key="2">
    <citation type="journal article" name="Front. Microbiol.">
        <title>Degradative Capacity of Two Strains of Rhodonia placenta: From Phenotype to Genotype.</title>
        <authorList>
            <person name="Kolle M."/>
            <person name="Horta M.A.C."/>
            <person name="Nowrousian M."/>
            <person name="Ohm R.A."/>
            <person name="Benz J.P."/>
            <person name="Pilgard A."/>
        </authorList>
    </citation>
    <scope>NUCLEOTIDE SEQUENCE</scope>
    <source>
        <strain evidence="2">FPRL280</strain>
    </source>
</reference>
<dbReference type="Proteomes" id="UP000639403">
    <property type="component" value="Unassembled WGS sequence"/>
</dbReference>
<organism evidence="2 3">
    <name type="scientific">Rhodonia placenta</name>
    <dbReference type="NCBI Taxonomy" id="104341"/>
    <lineage>
        <taxon>Eukaryota</taxon>
        <taxon>Fungi</taxon>
        <taxon>Dikarya</taxon>
        <taxon>Basidiomycota</taxon>
        <taxon>Agaricomycotina</taxon>
        <taxon>Agaricomycetes</taxon>
        <taxon>Polyporales</taxon>
        <taxon>Adustoporiaceae</taxon>
        <taxon>Rhodonia</taxon>
    </lineage>
</organism>
<accession>A0A8H7NWC5</accession>
<gene>
    <name evidence="2" type="ORF">IEO21_08479</name>
</gene>
<evidence type="ECO:0000256" key="1">
    <source>
        <dbReference type="SAM" id="MobiDB-lite"/>
    </source>
</evidence>
<reference evidence="2" key="1">
    <citation type="submission" date="2020-11" db="EMBL/GenBank/DDBJ databases">
        <authorList>
            <person name="Koelle M."/>
            <person name="Horta M.A.C."/>
            <person name="Nowrousian M."/>
            <person name="Ohm R.A."/>
            <person name="Benz P."/>
            <person name="Pilgard A."/>
        </authorList>
    </citation>
    <scope>NUCLEOTIDE SEQUENCE</scope>
    <source>
        <strain evidence="2">FPRL280</strain>
    </source>
</reference>
<protein>
    <submittedName>
        <fullName evidence="2">Uncharacterized protein</fullName>
    </submittedName>
</protein>
<feature type="compositionally biased region" description="Polar residues" evidence="1">
    <location>
        <begin position="131"/>
        <end position="143"/>
    </location>
</feature>
<name>A0A8H7NWC5_9APHY</name>
<dbReference type="EMBL" id="JADOXO010000304">
    <property type="protein sequence ID" value="KAF9806912.1"/>
    <property type="molecule type" value="Genomic_DNA"/>
</dbReference>
<feature type="region of interest" description="Disordered" evidence="1">
    <location>
        <begin position="77"/>
        <end position="148"/>
    </location>
</feature>
<dbReference type="AlphaFoldDB" id="A0A8H7NWC5"/>
<feature type="region of interest" description="Disordered" evidence="1">
    <location>
        <begin position="229"/>
        <end position="250"/>
    </location>
</feature>
<evidence type="ECO:0000313" key="2">
    <source>
        <dbReference type="EMBL" id="KAF9806912.1"/>
    </source>
</evidence>
<sequence length="270" mass="30142">MSNTIVPHPQVTAPAQPGLQHQRYQYFTWKIEGYNGGQDPGEESQQPLWTVMVLSSHPPSPPLREQGDALTILETREPSDAQIKDPSSSLDHGMLDPPSDRGSERGVVLSRGRPITSHRTRTIRRRDAPSAQLTTQGSSSSASPDPVMQELRRSVRTTLFRADIQNRFHKKSLQTIDSRQRHAVQASGHIIRMTGQASGEVSAVASRSRQSTSHAMVRMEIQEGTTGLDNLRQTPCLDMPDLNEPRVEEENVGRMPRDMLRGSLPFNWAR</sequence>
<evidence type="ECO:0000313" key="3">
    <source>
        <dbReference type="Proteomes" id="UP000639403"/>
    </source>
</evidence>
<comment type="caution">
    <text evidence="2">The sequence shown here is derived from an EMBL/GenBank/DDBJ whole genome shotgun (WGS) entry which is preliminary data.</text>
</comment>